<evidence type="ECO:0000256" key="2">
    <source>
        <dbReference type="ARBA" id="ARBA00022448"/>
    </source>
</evidence>
<keyword evidence="3 10" id="KW-1003">Cell membrane</keyword>
<reference evidence="12 13" key="1">
    <citation type="submission" date="2020-08" db="EMBL/GenBank/DDBJ databases">
        <title>Sequencing the genomes of 1000 actinobacteria strains.</title>
        <authorList>
            <person name="Klenk H.-P."/>
        </authorList>
    </citation>
    <scope>NUCLEOTIDE SEQUENCE [LARGE SCALE GENOMIC DNA]</scope>
    <source>
        <strain evidence="12 13">DSM 105784</strain>
    </source>
</reference>
<keyword evidence="8 10" id="KW-0472">Membrane</keyword>
<proteinExistence type="inferred from homology"/>
<dbReference type="GO" id="GO:0015385">
    <property type="term" value="F:sodium:proton antiporter activity"/>
    <property type="evidence" value="ECO:0007669"/>
    <property type="project" value="InterPro"/>
</dbReference>
<evidence type="ECO:0000256" key="4">
    <source>
        <dbReference type="ARBA" id="ARBA00022692"/>
    </source>
</evidence>
<feature type="domain" description="Cation/H+ exchanger transmembrane" evidence="11">
    <location>
        <begin position="13"/>
        <end position="403"/>
    </location>
</feature>
<keyword evidence="7 10" id="KW-0406">Ion transport</keyword>
<feature type="transmembrane region" description="Helical" evidence="10">
    <location>
        <begin position="343"/>
        <end position="366"/>
    </location>
</feature>
<evidence type="ECO:0000259" key="11">
    <source>
        <dbReference type="Pfam" id="PF00999"/>
    </source>
</evidence>
<dbReference type="GO" id="GO:0098719">
    <property type="term" value="P:sodium ion import across plasma membrane"/>
    <property type="evidence" value="ECO:0007669"/>
    <property type="project" value="TreeGrafter"/>
</dbReference>
<feature type="transmembrane region" description="Helical" evidence="10">
    <location>
        <begin position="6"/>
        <end position="24"/>
    </location>
</feature>
<feature type="transmembrane region" description="Helical" evidence="10">
    <location>
        <begin position="180"/>
        <end position="201"/>
    </location>
</feature>
<dbReference type="NCBIfam" id="TIGR00831">
    <property type="entry name" value="a_cpa1"/>
    <property type="match status" value="1"/>
</dbReference>
<dbReference type="GO" id="GO:0051453">
    <property type="term" value="P:regulation of intracellular pH"/>
    <property type="evidence" value="ECO:0007669"/>
    <property type="project" value="TreeGrafter"/>
</dbReference>
<keyword evidence="2 10" id="KW-0813">Transport</keyword>
<feature type="transmembrane region" description="Helical" evidence="10">
    <location>
        <begin position="54"/>
        <end position="71"/>
    </location>
</feature>
<evidence type="ECO:0000256" key="1">
    <source>
        <dbReference type="ARBA" id="ARBA00004651"/>
    </source>
</evidence>
<keyword evidence="10" id="KW-0050">Antiport</keyword>
<dbReference type="GO" id="GO:0015386">
    <property type="term" value="F:potassium:proton antiporter activity"/>
    <property type="evidence" value="ECO:0007669"/>
    <property type="project" value="TreeGrafter"/>
</dbReference>
<evidence type="ECO:0000256" key="7">
    <source>
        <dbReference type="ARBA" id="ARBA00023065"/>
    </source>
</evidence>
<evidence type="ECO:0000313" key="12">
    <source>
        <dbReference type="EMBL" id="MBB5844675.1"/>
    </source>
</evidence>
<dbReference type="InterPro" id="IPR018422">
    <property type="entry name" value="Cation/H_exchanger_CPA1"/>
</dbReference>
<accession>A0A841ASW9</accession>
<feature type="transmembrane region" description="Helical" evidence="10">
    <location>
        <begin position="297"/>
        <end position="323"/>
    </location>
</feature>
<keyword evidence="13" id="KW-1185">Reference proteome</keyword>
<dbReference type="RefSeq" id="WP_184239036.1">
    <property type="nucleotide sequence ID" value="NZ_JACHMJ010000001.1"/>
</dbReference>
<dbReference type="GO" id="GO:0005886">
    <property type="term" value="C:plasma membrane"/>
    <property type="evidence" value="ECO:0007669"/>
    <property type="project" value="UniProtKB-SubCell"/>
</dbReference>
<comment type="similarity">
    <text evidence="10">Belongs to the monovalent cation:proton antiporter 1 (CPA1) transporter (TC 2.A.36) family.</text>
</comment>
<name>A0A841ASW9_9MICO</name>
<comment type="caution">
    <text evidence="12">The sequence shown here is derived from an EMBL/GenBank/DDBJ whole genome shotgun (WGS) entry which is preliminary data.</text>
</comment>
<dbReference type="InterPro" id="IPR006153">
    <property type="entry name" value="Cation/H_exchanger_TM"/>
</dbReference>
<dbReference type="InterPro" id="IPR004705">
    <property type="entry name" value="Cation/H_exchanger_CPA1_bac"/>
</dbReference>
<evidence type="ECO:0000256" key="3">
    <source>
        <dbReference type="ARBA" id="ARBA00022475"/>
    </source>
</evidence>
<dbReference type="Gene3D" id="1.20.1530.20">
    <property type="match status" value="1"/>
</dbReference>
<dbReference type="EMBL" id="JACHMJ010000001">
    <property type="protein sequence ID" value="MBB5844675.1"/>
    <property type="molecule type" value="Genomic_DNA"/>
</dbReference>
<dbReference type="Proteomes" id="UP000536685">
    <property type="component" value="Unassembled WGS sequence"/>
</dbReference>
<evidence type="ECO:0000256" key="10">
    <source>
        <dbReference type="RuleBase" id="RU366002"/>
    </source>
</evidence>
<evidence type="ECO:0000256" key="5">
    <source>
        <dbReference type="ARBA" id="ARBA00022989"/>
    </source>
</evidence>
<keyword evidence="6 10" id="KW-0915">Sodium</keyword>
<keyword evidence="9 10" id="KW-0739">Sodium transport</keyword>
<feature type="transmembrane region" description="Helical" evidence="10">
    <location>
        <begin position="31"/>
        <end position="48"/>
    </location>
</feature>
<dbReference type="AlphaFoldDB" id="A0A841ASW9"/>
<sequence>MEALEVIVLIGAVIVVGAAIAPRLRMPTPLLMLLLGVAVGFIPQVQHVQLPSEAVLVLFLPALLFWESLTTSLREIRRDLRGILLLSTLLVVATAFGVAGIATALGLTWGAALILGAALAPTDATAVGSMATSLPHRNLTVLRAESLMNDGTALVIFSIAIGAGVSQIDYTGWQITGLVALAYLGGGLIGAAAGWGGTLLLRRLHEPIANNAALVFIPFAAFLLAELVGASGVIAVVVAGLALSQSGPRVSTPQSRQQTFSFWSLTTFLLNNALFVLVGIEVHVAAANVAGDQLGPLLLLTVLAWIAVLVIRFVFQIVSISLIRLLDRRPVQRTRRMSHRARVVSTTAGFRGAVSLAVALAVPTVLASGEPFPGRDEIVFVTAGVVLLTLLVQGLVLPLVIRWATFAPDTTFDDELARAEAEAADDAIAHLPEVAARLKIGDDVRDRVAELYEEHRAVLSPETDDSETLREQDRQAVALRLGLLERKRDVMIALRDDGTISDTALRTLQTRLDREALRLTQPDILE</sequence>
<dbReference type="Pfam" id="PF00999">
    <property type="entry name" value="Na_H_Exchanger"/>
    <property type="match status" value="1"/>
</dbReference>
<dbReference type="PANTHER" id="PTHR10110:SF86">
    <property type="entry name" value="SODIUM_HYDROGEN EXCHANGER 7"/>
    <property type="match status" value="1"/>
</dbReference>
<protein>
    <submittedName>
        <fullName evidence="12">CPA1 family monovalent cation:H+ antiporter</fullName>
    </submittedName>
</protein>
<gene>
    <name evidence="12" type="ORF">HD599_002998</name>
</gene>
<feature type="transmembrane region" description="Helical" evidence="10">
    <location>
        <begin position="378"/>
        <end position="401"/>
    </location>
</feature>
<evidence type="ECO:0000313" key="13">
    <source>
        <dbReference type="Proteomes" id="UP000536685"/>
    </source>
</evidence>
<keyword evidence="5 10" id="KW-1133">Transmembrane helix</keyword>
<feature type="transmembrane region" description="Helical" evidence="10">
    <location>
        <begin position="83"/>
        <end position="105"/>
    </location>
</feature>
<comment type="caution">
    <text evidence="10">Lacks conserved residue(s) required for the propagation of feature annotation.</text>
</comment>
<evidence type="ECO:0000256" key="6">
    <source>
        <dbReference type="ARBA" id="ARBA00023053"/>
    </source>
</evidence>
<evidence type="ECO:0000256" key="9">
    <source>
        <dbReference type="ARBA" id="ARBA00023201"/>
    </source>
</evidence>
<dbReference type="PANTHER" id="PTHR10110">
    <property type="entry name" value="SODIUM/HYDROGEN EXCHANGER"/>
    <property type="match status" value="1"/>
</dbReference>
<comment type="function">
    <text evidence="10">Na(+)/H(+) antiporter that extrudes sodium in exchange for external protons.</text>
</comment>
<keyword evidence="4 10" id="KW-0812">Transmembrane</keyword>
<comment type="subcellular location">
    <subcellularLocation>
        <location evidence="1 10">Cell membrane</location>
        <topology evidence="1 10">Multi-pass membrane protein</topology>
    </subcellularLocation>
</comment>
<feature type="transmembrane region" description="Helical" evidence="10">
    <location>
        <begin position="111"/>
        <end position="135"/>
    </location>
</feature>
<organism evidence="12 13">
    <name type="scientific">Conyzicola lurida</name>
    <dbReference type="NCBI Taxonomy" id="1172621"/>
    <lineage>
        <taxon>Bacteria</taxon>
        <taxon>Bacillati</taxon>
        <taxon>Actinomycetota</taxon>
        <taxon>Actinomycetes</taxon>
        <taxon>Micrococcales</taxon>
        <taxon>Microbacteriaceae</taxon>
        <taxon>Conyzicola</taxon>
    </lineage>
</organism>
<evidence type="ECO:0000256" key="8">
    <source>
        <dbReference type="ARBA" id="ARBA00023136"/>
    </source>
</evidence>
<feature type="transmembrane region" description="Helical" evidence="10">
    <location>
        <begin position="260"/>
        <end position="285"/>
    </location>
</feature>
<dbReference type="InterPro" id="IPR038770">
    <property type="entry name" value="Na+/solute_symporter_sf"/>
</dbReference>